<organism evidence="1 2">
    <name type="scientific">Smallanthus sonchifolius</name>
    <dbReference type="NCBI Taxonomy" id="185202"/>
    <lineage>
        <taxon>Eukaryota</taxon>
        <taxon>Viridiplantae</taxon>
        <taxon>Streptophyta</taxon>
        <taxon>Embryophyta</taxon>
        <taxon>Tracheophyta</taxon>
        <taxon>Spermatophyta</taxon>
        <taxon>Magnoliopsida</taxon>
        <taxon>eudicotyledons</taxon>
        <taxon>Gunneridae</taxon>
        <taxon>Pentapetalae</taxon>
        <taxon>asterids</taxon>
        <taxon>campanulids</taxon>
        <taxon>Asterales</taxon>
        <taxon>Asteraceae</taxon>
        <taxon>Asteroideae</taxon>
        <taxon>Heliantheae alliance</taxon>
        <taxon>Millerieae</taxon>
        <taxon>Smallanthus</taxon>
    </lineage>
</organism>
<proteinExistence type="predicted"/>
<name>A0ACB9GS74_9ASTR</name>
<comment type="caution">
    <text evidence="1">The sequence shown here is derived from an EMBL/GenBank/DDBJ whole genome shotgun (WGS) entry which is preliminary data.</text>
</comment>
<sequence length="213" mass="23609">MDSPSSTKALKTEALDALLYAIDFQIDELWPHKVTGRLHVTHKACRLMCIGANSGGPGECGGTYGVWMEDWKRVAGLQLIERIASEFCFWTLSGLLMLAYLIGNLGMHHGHVIGGKFKLGRKIDIGSFGELYPGVNLQSKEEVAVKLGDHVGRATGSFNSLLVKFEPSKVFDALMANVSPFQCQLIPKGCMAMHIKAWVKFHRGPQRKKQLYF</sequence>
<dbReference type="EMBL" id="CM042031">
    <property type="protein sequence ID" value="KAI3785876.1"/>
    <property type="molecule type" value="Genomic_DNA"/>
</dbReference>
<evidence type="ECO:0000313" key="1">
    <source>
        <dbReference type="EMBL" id="KAI3785876.1"/>
    </source>
</evidence>
<evidence type="ECO:0000313" key="2">
    <source>
        <dbReference type="Proteomes" id="UP001056120"/>
    </source>
</evidence>
<reference evidence="1 2" key="2">
    <citation type="journal article" date="2022" name="Mol. Ecol. Resour.">
        <title>The genomes of chicory, endive, great burdock and yacon provide insights into Asteraceae paleo-polyploidization history and plant inulin production.</title>
        <authorList>
            <person name="Fan W."/>
            <person name="Wang S."/>
            <person name="Wang H."/>
            <person name="Wang A."/>
            <person name="Jiang F."/>
            <person name="Liu H."/>
            <person name="Zhao H."/>
            <person name="Xu D."/>
            <person name="Zhang Y."/>
        </authorList>
    </citation>
    <scope>NUCLEOTIDE SEQUENCE [LARGE SCALE GENOMIC DNA]</scope>
    <source>
        <strain evidence="2">cv. Yunnan</strain>
        <tissue evidence="1">Leaves</tissue>
    </source>
</reference>
<protein>
    <submittedName>
        <fullName evidence="1">Uncharacterized protein</fullName>
    </submittedName>
</protein>
<keyword evidence="2" id="KW-1185">Reference proteome</keyword>
<gene>
    <name evidence="1" type="ORF">L1987_45002</name>
</gene>
<accession>A0ACB9GS74</accession>
<reference evidence="2" key="1">
    <citation type="journal article" date="2022" name="Mol. Ecol. Resour.">
        <title>The genomes of chicory, endive, great burdock and yacon provide insights into Asteraceae palaeo-polyploidization history and plant inulin production.</title>
        <authorList>
            <person name="Fan W."/>
            <person name="Wang S."/>
            <person name="Wang H."/>
            <person name="Wang A."/>
            <person name="Jiang F."/>
            <person name="Liu H."/>
            <person name="Zhao H."/>
            <person name="Xu D."/>
            <person name="Zhang Y."/>
        </authorList>
    </citation>
    <scope>NUCLEOTIDE SEQUENCE [LARGE SCALE GENOMIC DNA]</scope>
    <source>
        <strain evidence="2">cv. Yunnan</strain>
    </source>
</reference>
<dbReference type="Proteomes" id="UP001056120">
    <property type="component" value="Linkage Group LG14"/>
</dbReference>